<dbReference type="Proteomes" id="UP001251528">
    <property type="component" value="Unassembled WGS sequence"/>
</dbReference>
<organism evidence="1 2">
    <name type="scientific">Conoideocrella luteorostrata</name>
    <dbReference type="NCBI Taxonomy" id="1105319"/>
    <lineage>
        <taxon>Eukaryota</taxon>
        <taxon>Fungi</taxon>
        <taxon>Dikarya</taxon>
        <taxon>Ascomycota</taxon>
        <taxon>Pezizomycotina</taxon>
        <taxon>Sordariomycetes</taxon>
        <taxon>Hypocreomycetidae</taxon>
        <taxon>Hypocreales</taxon>
        <taxon>Clavicipitaceae</taxon>
        <taxon>Conoideocrella</taxon>
    </lineage>
</organism>
<proteinExistence type="predicted"/>
<sequence>MDAFDGKVNETRGHPWKEWVQQELEARQRAAVTVEGRIAQEERIKAYIRKEGDQKAGFLSFVWETVPHPILDEAAGASSEPIFVRLGATSAKDSFANGAPTTKPGPLPADATLILRRCLTSGRVAGRLLALDDSFWNEDPGEALIIQRCSPDIQLERQLRVFCYNGRDKVKIHLPFDTCTMDVLMSPPSQTEQWKAQVIEFNGFGAHLNTGSDLFHWVRDADALEGRSPGVTVRFVDDWEDNHSEQTAGVLLTEPSAIPATDVEPDWMVLEKQLQAKYADKAKDRKRVAMEQNAKLPLRGRWCSAY</sequence>
<dbReference type="AlphaFoldDB" id="A0AAJ0FX97"/>
<name>A0AAJ0FX97_9HYPO</name>
<reference evidence="1" key="1">
    <citation type="submission" date="2023-06" db="EMBL/GenBank/DDBJ databases">
        <title>Conoideocrella luteorostrata (Hypocreales: Clavicipitaceae), a potential biocontrol fungus for elongate hemlock scale in United States Christmas tree production areas.</title>
        <authorList>
            <person name="Barrett H."/>
            <person name="Lovett B."/>
            <person name="Macias A.M."/>
            <person name="Stajich J.E."/>
            <person name="Kasson M.T."/>
        </authorList>
    </citation>
    <scope>NUCLEOTIDE SEQUENCE</scope>
    <source>
        <strain evidence="1">ARSEF 14590</strain>
    </source>
</reference>
<accession>A0AAJ0FX97</accession>
<evidence type="ECO:0000313" key="1">
    <source>
        <dbReference type="EMBL" id="KAK2595109.1"/>
    </source>
</evidence>
<keyword evidence="2" id="KW-1185">Reference proteome</keyword>
<protein>
    <submittedName>
        <fullName evidence="1">Uncharacterized protein</fullName>
    </submittedName>
</protein>
<gene>
    <name evidence="1" type="ORF">QQS21_007194</name>
</gene>
<dbReference type="EMBL" id="JASWJB010000143">
    <property type="protein sequence ID" value="KAK2595109.1"/>
    <property type="molecule type" value="Genomic_DNA"/>
</dbReference>
<evidence type="ECO:0000313" key="2">
    <source>
        <dbReference type="Proteomes" id="UP001251528"/>
    </source>
</evidence>
<comment type="caution">
    <text evidence="1">The sequence shown here is derived from an EMBL/GenBank/DDBJ whole genome shotgun (WGS) entry which is preliminary data.</text>
</comment>